<evidence type="ECO:0000313" key="3">
    <source>
        <dbReference type="Proteomes" id="UP000632273"/>
    </source>
</evidence>
<dbReference type="Proteomes" id="UP000632273">
    <property type="component" value="Unassembled WGS sequence"/>
</dbReference>
<dbReference type="EMBL" id="BMHT01000006">
    <property type="protein sequence ID" value="GGF19120.1"/>
    <property type="molecule type" value="Genomic_DNA"/>
</dbReference>
<evidence type="ECO:0000313" key="2">
    <source>
        <dbReference type="EMBL" id="GGF19120.1"/>
    </source>
</evidence>
<evidence type="ECO:0000256" key="1">
    <source>
        <dbReference type="SAM" id="MobiDB-lite"/>
    </source>
</evidence>
<organism evidence="2 3">
    <name type="scientific">Hymenobacter cavernae</name>
    <dbReference type="NCBI Taxonomy" id="2044852"/>
    <lineage>
        <taxon>Bacteria</taxon>
        <taxon>Pseudomonadati</taxon>
        <taxon>Bacteroidota</taxon>
        <taxon>Cytophagia</taxon>
        <taxon>Cytophagales</taxon>
        <taxon>Hymenobacteraceae</taxon>
        <taxon>Hymenobacter</taxon>
    </lineage>
</organism>
<reference evidence="3" key="1">
    <citation type="journal article" date="2019" name="Int. J. Syst. Evol. Microbiol.">
        <title>The Global Catalogue of Microorganisms (GCM) 10K type strain sequencing project: providing services to taxonomists for standard genome sequencing and annotation.</title>
        <authorList>
            <consortium name="The Broad Institute Genomics Platform"/>
            <consortium name="The Broad Institute Genome Sequencing Center for Infectious Disease"/>
            <person name="Wu L."/>
            <person name="Ma J."/>
        </authorList>
    </citation>
    <scope>NUCLEOTIDE SEQUENCE [LARGE SCALE GENOMIC DNA]</scope>
    <source>
        <strain evidence="3">CGMCC 1.15197</strain>
    </source>
</reference>
<comment type="caution">
    <text evidence="2">The sequence shown here is derived from an EMBL/GenBank/DDBJ whole genome shotgun (WGS) entry which is preliminary data.</text>
</comment>
<name>A0ABQ1UKB1_9BACT</name>
<accession>A0ABQ1UKB1</accession>
<proteinExistence type="predicted"/>
<gene>
    <name evidence="2" type="ORF">GCM10011383_33300</name>
</gene>
<protein>
    <submittedName>
        <fullName evidence="2">Uncharacterized protein</fullName>
    </submittedName>
</protein>
<feature type="compositionally biased region" description="Polar residues" evidence="1">
    <location>
        <begin position="31"/>
        <end position="41"/>
    </location>
</feature>
<keyword evidence="3" id="KW-1185">Reference proteome</keyword>
<sequence>MTTLTVTLKNEHALRLLEELEQLEVLSINATSEAQPSSTGPCSPEERTFNAFSFPTNGWKFNRDEANER</sequence>
<feature type="region of interest" description="Disordered" evidence="1">
    <location>
        <begin position="31"/>
        <end position="50"/>
    </location>
</feature>
<dbReference type="RefSeq" id="WP_188815163.1">
    <property type="nucleotide sequence ID" value="NZ_BMHT01000006.1"/>
</dbReference>